<dbReference type="Gene3D" id="3.40.1350.10">
    <property type="match status" value="1"/>
</dbReference>
<evidence type="ECO:0000313" key="1">
    <source>
        <dbReference type="EMBL" id="MFD2546966.1"/>
    </source>
</evidence>
<sequence>MIDNKPKELVAENLIAHHLLENGFKLSKPSFDQEGADLLILDSITEKSTSFLKLQSKYRSFANNSSSSVTIPIKYVTDNFVLFLYAGSDLGDKRLYTFFIEDIKKWRNKGENYHLTISEKSLREYQINVFSQTTIHILNEKLKNTTVKSYTSVIIDGIFLEKALNQTRALYSKIWEAREFKQPMLGDIIQNILDYNRFPESVGDINCVLFISDHHHLENVVHIPDLRKKTIGLPHVKLSIHRSDQIIGFQVTEYLDRIINTENIILVADDVIYQEPLNKLKNKGVDIIIVKQSTDLGSRLFTQFRWGDISYPIGLSLGLLRHEL</sequence>
<evidence type="ECO:0000313" key="2">
    <source>
        <dbReference type="Proteomes" id="UP001597545"/>
    </source>
</evidence>
<dbReference type="RefSeq" id="WP_380901264.1">
    <property type="nucleotide sequence ID" value="NZ_JBHUEG010000007.1"/>
</dbReference>
<gene>
    <name evidence="1" type="ORF">ACFSR5_04810</name>
</gene>
<name>A0ABW5KHH2_9SPHI</name>
<proteinExistence type="predicted"/>
<keyword evidence="2" id="KW-1185">Reference proteome</keyword>
<dbReference type="Proteomes" id="UP001597545">
    <property type="component" value="Unassembled WGS sequence"/>
</dbReference>
<protein>
    <recommendedName>
        <fullName evidence="3">DUF4365 domain-containing protein</fullName>
    </recommendedName>
</protein>
<accession>A0ABW5KHH2</accession>
<dbReference type="InterPro" id="IPR011856">
    <property type="entry name" value="tRNA_endonuc-like_dom_sf"/>
</dbReference>
<evidence type="ECO:0008006" key="3">
    <source>
        <dbReference type="Google" id="ProtNLM"/>
    </source>
</evidence>
<comment type="caution">
    <text evidence="1">The sequence shown here is derived from an EMBL/GenBank/DDBJ whole genome shotgun (WGS) entry which is preliminary data.</text>
</comment>
<dbReference type="EMBL" id="JBHULR010000003">
    <property type="protein sequence ID" value="MFD2546966.1"/>
    <property type="molecule type" value="Genomic_DNA"/>
</dbReference>
<organism evidence="1 2">
    <name type="scientific">Sphingobacterium suaedae</name>
    <dbReference type="NCBI Taxonomy" id="1686402"/>
    <lineage>
        <taxon>Bacteria</taxon>
        <taxon>Pseudomonadati</taxon>
        <taxon>Bacteroidota</taxon>
        <taxon>Sphingobacteriia</taxon>
        <taxon>Sphingobacteriales</taxon>
        <taxon>Sphingobacteriaceae</taxon>
        <taxon>Sphingobacterium</taxon>
    </lineage>
</organism>
<reference evidence="2" key="1">
    <citation type="journal article" date="2019" name="Int. J. Syst. Evol. Microbiol.">
        <title>The Global Catalogue of Microorganisms (GCM) 10K type strain sequencing project: providing services to taxonomists for standard genome sequencing and annotation.</title>
        <authorList>
            <consortium name="The Broad Institute Genomics Platform"/>
            <consortium name="The Broad Institute Genome Sequencing Center for Infectious Disease"/>
            <person name="Wu L."/>
            <person name="Ma J."/>
        </authorList>
    </citation>
    <scope>NUCLEOTIDE SEQUENCE [LARGE SCALE GENOMIC DNA]</scope>
    <source>
        <strain evidence="2">KCTC 42662</strain>
    </source>
</reference>